<dbReference type="PANTHER" id="PTHR48007:SF55">
    <property type="entry name" value="PROTEIN KINASE DOMAIN-CONTAINING PROTEIN"/>
    <property type="match status" value="1"/>
</dbReference>
<keyword evidence="3" id="KW-1185">Reference proteome</keyword>
<reference evidence="3" key="1">
    <citation type="journal article" date="2023" name="Proc. Natl. Acad. Sci. U.S.A.">
        <title>Genomic and structural basis for evolution of tropane alkaloid biosynthesis.</title>
        <authorList>
            <person name="Wanga Y.-J."/>
            <person name="Taina T."/>
            <person name="Yua J.-Y."/>
            <person name="Lia J."/>
            <person name="Xua B."/>
            <person name="Chenc J."/>
            <person name="D'Auriad J.C."/>
            <person name="Huanga J.-P."/>
            <person name="Huanga S.-X."/>
        </authorList>
    </citation>
    <scope>NUCLEOTIDE SEQUENCE [LARGE SCALE GENOMIC DNA]</scope>
    <source>
        <strain evidence="3">cv. KIB-2019</strain>
    </source>
</reference>
<dbReference type="Proteomes" id="UP001152561">
    <property type="component" value="Unassembled WGS sequence"/>
</dbReference>
<feature type="domain" description="Protein kinase" evidence="1">
    <location>
        <begin position="1"/>
        <end position="134"/>
    </location>
</feature>
<gene>
    <name evidence="2" type="ORF">K7X08_029480</name>
</gene>
<comment type="caution">
    <text evidence="2">The sequence shown here is derived from an EMBL/GenBank/DDBJ whole genome shotgun (WGS) entry which is preliminary data.</text>
</comment>
<dbReference type="InterPro" id="IPR000719">
    <property type="entry name" value="Prot_kinase_dom"/>
</dbReference>
<dbReference type="OrthoDB" id="1890790at2759"/>
<dbReference type="PANTHER" id="PTHR48007">
    <property type="entry name" value="LEUCINE-RICH REPEAT RECEPTOR-LIKE PROTEIN KINASE PXC1"/>
    <property type="match status" value="1"/>
</dbReference>
<sequence length="134" mass="15050">MSLGEELRSLLGLVESANNLFQSQLIYTQKRIKFVVCDYYPMGSLADLLAGARDLGQTVLEWKQCLKIILCIARGIASIHPQNPPKDQKDHKDIQLNVHGNVKASYVMINIDFTACLSDYGFVQLAERTEFSDT</sequence>
<dbReference type="InterPro" id="IPR011009">
    <property type="entry name" value="Kinase-like_dom_sf"/>
</dbReference>
<name>A0A9Q1L4E3_9SOLA</name>
<accession>A0A9Q1L4E3</accession>
<proteinExistence type="predicted"/>
<dbReference type="GO" id="GO:0004672">
    <property type="term" value="F:protein kinase activity"/>
    <property type="evidence" value="ECO:0007669"/>
    <property type="project" value="InterPro"/>
</dbReference>
<dbReference type="SUPFAM" id="SSF56112">
    <property type="entry name" value="Protein kinase-like (PK-like)"/>
    <property type="match status" value="1"/>
</dbReference>
<organism evidence="2 3">
    <name type="scientific">Anisodus acutangulus</name>
    <dbReference type="NCBI Taxonomy" id="402998"/>
    <lineage>
        <taxon>Eukaryota</taxon>
        <taxon>Viridiplantae</taxon>
        <taxon>Streptophyta</taxon>
        <taxon>Embryophyta</taxon>
        <taxon>Tracheophyta</taxon>
        <taxon>Spermatophyta</taxon>
        <taxon>Magnoliopsida</taxon>
        <taxon>eudicotyledons</taxon>
        <taxon>Gunneridae</taxon>
        <taxon>Pentapetalae</taxon>
        <taxon>asterids</taxon>
        <taxon>lamiids</taxon>
        <taxon>Solanales</taxon>
        <taxon>Solanaceae</taxon>
        <taxon>Solanoideae</taxon>
        <taxon>Hyoscyameae</taxon>
        <taxon>Anisodus</taxon>
    </lineage>
</organism>
<evidence type="ECO:0000313" key="2">
    <source>
        <dbReference type="EMBL" id="KAJ8527003.1"/>
    </source>
</evidence>
<dbReference type="PROSITE" id="PS50011">
    <property type="entry name" value="PROTEIN_KINASE_DOM"/>
    <property type="match status" value="1"/>
</dbReference>
<protein>
    <recommendedName>
        <fullName evidence="1">Protein kinase domain-containing protein</fullName>
    </recommendedName>
</protein>
<dbReference type="GO" id="GO:0005524">
    <property type="term" value="F:ATP binding"/>
    <property type="evidence" value="ECO:0007669"/>
    <property type="project" value="InterPro"/>
</dbReference>
<dbReference type="Gene3D" id="1.10.510.10">
    <property type="entry name" value="Transferase(Phosphotransferase) domain 1"/>
    <property type="match status" value="1"/>
</dbReference>
<evidence type="ECO:0000313" key="3">
    <source>
        <dbReference type="Proteomes" id="UP001152561"/>
    </source>
</evidence>
<dbReference type="InterPro" id="IPR046959">
    <property type="entry name" value="PRK1-6/SRF4-like"/>
</dbReference>
<dbReference type="EMBL" id="JAJAGQ010000024">
    <property type="protein sequence ID" value="KAJ8527003.1"/>
    <property type="molecule type" value="Genomic_DNA"/>
</dbReference>
<dbReference type="AlphaFoldDB" id="A0A9Q1L4E3"/>
<evidence type="ECO:0000259" key="1">
    <source>
        <dbReference type="PROSITE" id="PS50011"/>
    </source>
</evidence>